<keyword evidence="2" id="KW-1185">Reference proteome</keyword>
<dbReference type="InterPro" id="IPR009078">
    <property type="entry name" value="Ferritin-like_SF"/>
</dbReference>
<evidence type="ECO:0000313" key="1">
    <source>
        <dbReference type="EMBL" id="UOF89294.1"/>
    </source>
</evidence>
<dbReference type="InterPro" id="IPR012347">
    <property type="entry name" value="Ferritin-like"/>
</dbReference>
<dbReference type="Proteomes" id="UP000830167">
    <property type="component" value="Chromosome"/>
</dbReference>
<evidence type="ECO:0000313" key="2">
    <source>
        <dbReference type="Proteomes" id="UP000830167"/>
    </source>
</evidence>
<organism evidence="1 2">
    <name type="scientific">Fodinisporobacter ferrooxydans</name>
    <dbReference type="NCBI Taxonomy" id="2901836"/>
    <lineage>
        <taxon>Bacteria</taxon>
        <taxon>Bacillati</taxon>
        <taxon>Bacillota</taxon>
        <taxon>Bacilli</taxon>
        <taxon>Bacillales</taxon>
        <taxon>Alicyclobacillaceae</taxon>
        <taxon>Fodinisporobacter</taxon>
    </lineage>
</organism>
<dbReference type="InterPro" id="IPR007814">
    <property type="entry name" value="PaaA_PaaC"/>
</dbReference>
<dbReference type="SUPFAM" id="SSF47240">
    <property type="entry name" value="Ferritin-like"/>
    <property type="match status" value="1"/>
</dbReference>
<accession>A0ABY4CG81</accession>
<dbReference type="EMBL" id="CP089291">
    <property type="protein sequence ID" value="UOF89294.1"/>
    <property type="molecule type" value="Genomic_DNA"/>
</dbReference>
<protein>
    <submittedName>
        <fullName evidence="1">Phenylacetate-CoA oxygenase subunit PaaI</fullName>
    </submittedName>
</protein>
<dbReference type="Pfam" id="PF05138">
    <property type="entry name" value="PaaA_PaaC"/>
    <property type="match status" value="1"/>
</dbReference>
<proteinExistence type="predicted"/>
<dbReference type="RefSeq" id="WP_347435982.1">
    <property type="nucleotide sequence ID" value="NZ_CP089291.1"/>
</dbReference>
<name>A0ABY4CG81_9BACL</name>
<sequence length="204" mass="23010">MHDVKLGIVDVIEAIADNKFLLGDQLVEIGFSGPDLRASLAAIALAQSELGHARHLYNWSFALQNIDREVTEQTGNGFQQIAQIGNWVELMTWLYTVNVAAKIVLAALYESEDPDVAKRVPKMLRELDEPITFGREWCTVFTNESGSIPKVFSETFGEANAQIEKWLEAVEHSEALKQAHYLKSQRLTQQYRESVKKFDLVITS</sequence>
<gene>
    <name evidence="1" type="ORF">LSG31_15475</name>
</gene>
<reference evidence="1" key="1">
    <citation type="submission" date="2021-12" db="EMBL/GenBank/DDBJ databases">
        <title>Alicyclobacillaceae gen. nov., sp. nov., isolated from chalcocite enrichment system.</title>
        <authorList>
            <person name="Jiang Z."/>
        </authorList>
    </citation>
    <scope>NUCLEOTIDE SEQUENCE</scope>
    <source>
        <strain evidence="1">MYW30-H2</strain>
    </source>
</reference>
<dbReference type="Gene3D" id="1.20.1260.10">
    <property type="match status" value="1"/>
</dbReference>